<dbReference type="GO" id="GO:0003677">
    <property type="term" value="F:DNA binding"/>
    <property type="evidence" value="ECO:0007669"/>
    <property type="project" value="UniProtKB-KW"/>
</dbReference>
<keyword evidence="5" id="KW-0235">DNA replication</keyword>
<evidence type="ECO:0000256" key="5">
    <source>
        <dbReference type="ARBA" id="ARBA00022705"/>
    </source>
</evidence>
<dbReference type="SUPFAM" id="SSF56672">
    <property type="entry name" value="DNA/RNA polymerases"/>
    <property type="match status" value="1"/>
</dbReference>
<evidence type="ECO:0000313" key="10">
    <source>
        <dbReference type="EMBL" id="CAI6363228.1"/>
    </source>
</evidence>
<dbReference type="GO" id="GO:0000166">
    <property type="term" value="F:nucleotide binding"/>
    <property type="evidence" value="ECO:0007669"/>
    <property type="project" value="InterPro"/>
</dbReference>
<comment type="similarity">
    <text evidence="1">Belongs to the DNA polymerase type-B family.</text>
</comment>
<dbReference type="Gene3D" id="3.90.1600.10">
    <property type="entry name" value="Palm domain of DNA polymerase"/>
    <property type="match status" value="1"/>
</dbReference>
<keyword evidence="6" id="KW-0239">DNA-directed DNA polymerase</keyword>
<dbReference type="AlphaFoldDB" id="A0AAV0X5B0"/>
<evidence type="ECO:0000259" key="9">
    <source>
        <dbReference type="Pfam" id="PF03175"/>
    </source>
</evidence>
<evidence type="ECO:0000313" key="11">
    <source>
        <dbReference type="Proteomes" id="UP001160148"/>
    </source>
</evidence>
<dbReference type="InterPro" id="IPR043502">
    <property type="entry name" value="DNA/RNA_pol_sf"/>
</dbReference>
<dbReference type="PANTHER" id="PTHR31511:SF12">
    <property type="entry name" value="RHO TERMINATION FACTOR N-TERMINAL DOMAIN-CONTAINING PROTEIN"/>
    <property type="match status" value="1"/>
</dbReference>
<proteinExistence type="inferred from homology"/>
<dbReference type="EMBL" id="CARXXK010000003">
    <property type="protein sequence ID" value="CAI6363228.1"/>
    <property type="molecule type" value="Genomic_DNA"/>
</dbReference>
<accession>A0AAV0X5B0</accession>
<evidence type="ECO:0000256" key="6">
    <source>
        <dbReference type="ARBA" id="ARBA00022932"/>
    </source>
</evidence>
<feature type="domain" description="DNA-directed DNA polymerase family B mitochondria/virus" evidence="9">
    <location>
        <begin position="56"/>
        <end position="214"/>
    </location>
</feature>
<organism evidence="10 11">
    <name type="scientific">Macrosiphum euphorbiae</name>
    <name type="common">potato aphid</name>
    <dbReference type="NCBI Taxonomy" id="13131"/>
    <lineage>
        <taxon>Eukaryota</taxon>
        <taxon>Metazoa</taxon>
        <taxon>Ecdysozoa</taxon>
        <taxon>Arthropoda</taxon>
        <taxon>Hexapoda</taxon>
        <taxon>Insecta</taxon>
        <taxon>Pterygota</taxon>
        <taxon>Neoptera</taxon>
        <taxon>Paraneoptera</taxon>
        <taxon>Hemiptera</taxon>
        <taxon>Sternorrhyncha</taxon>
        <taxon>Aphidomorpha</taxon>
        <taxon>Aphidoidea</taxon>
        <taxon>Aphididae</taxon>
        <taxon>Macrosiphini</taxon>
        <taxon>Macrosiphum</taxon>
    </lineage>
</organism>
<evidence type="ECO:0000256" key="3">
    <source>
        <dbReference type="ARBA" id="ARBA00022679"/>
    </source>
</evidence>
<dbReference type="InterPro" id="IPR004868">
    <property type="entry name" value="DNA-dir_DNA_pol_B_mt/vir"/>
</dbReference>
<keyword evidence="3" id="KW-0808">Transferase</keyword>
<keyword evidence="4" id="KW-0548">Nucleotidyltransferase</keyword>
<keyword evidence="7" id="KW-0238">DNA-binding</keyword>
<protein>
    <recommendedName>
        <fullName evidence="2">DNA-directed DNA polymerase</fullName>
        <ecNumber evidence="2">2.7.7.7</ecNumber>
    </recommendedName>
</protein>
<keyword evidence="11" id="KW-1185">Reference proteome</keyword>
<evidence type="ECO:0000256" key="1">
    <source>
        <dbReference type="ARBA" id="ARBA00005755"/>
    </source>
</evidence>
<name>A0AAV0X5B0_9HEMI</name>
<sequence>MLRYTGVSLELLTDYDMVLFVEQGIRGGLVQASERYCRANNPKTPGYDAEKPPSWLVYQDCNNLYGYAMGEYMPYGGFKWYEGDLDRSLELLDGMTDKSDVGRIYEVDIAYPDHLHDAHNDLPFLPRNATPPGSKVNKLMVTLERKERYIVHYRNLKQAIANGLKVEKVHRVLEFKQSAWLAKYINLNTEMRKKACNEFERDFFKLLNNAVFGKTMECVRNRISMELVSCPRRMRKLINKPTFKHVTTYTENLAAVSLQHSDIRFSKPIYVGFAVLEISKELMYDYHYNVMRRHYNDSIRLMYMDTDSLVYRVYTDDFYKDLVDNPSLLERMDTSNLTETHPCYVATRKKIPGLFKDETAGRTMYEFIALRAKSYAYKLDGDEKLVAKGIRGHVVRNHMTFEDHKRCLFEVDDDDDDAADGVESEEVGDDDEDDYMEDDFDDDATLKGEELKRRARLMARSVISTIHENAAAATAAAIDGVEFTPTPLPPYTPYTPYRQNVSIRSFEHRVKTIKTMKMTLNRFDDKRVVDDDRVRTRAYGHYALRV</sequence>
<evidence type="ECO:0000256" key="8">
    <source>
        <dbReference type="ARBA" id="ARBA00049244"/>
    </source>
</evidence>
<evidence type="ECO:0000256" key="4">
    <source>
        <dbReference type="ARBA" id="ARBA00022695"/>
    </source>
</evidence>
<dbReference type="GO" id="GO:0006260">
    <property type="term" value="P:DNA replication"/>
    <property type="evidence" value="ECO:0007669"/>
    <property type="project" value="UniProtKB-KW"/>
</dbReference>
<dbReference type="EC" id="2.7.7.7" evidence="2"/>
<dbReference type="PANTHER" id="PTHR31511">
    <property type="entry name" value="PROTEIN CBG23764"/>
    <property type="match status" value="1"/>
</dbReference>
<dbReference type="GO" id="GO:0003887">
    <property type="term" value="F:DNA-directed DNA polymerase activity"/>
    <property type="evidence" value="ECO:0007669"/>
    <property type="project" value="UniProtKB-KW"/>
</dbReference>
<dbReference type="Pfam" id="PF03175">
    <property type="entry name" value="DNA_pol_B_2"/>
    <property type="match status" value="1"/>
</dbReference>
<evidence type="ECO:0000256" key="7">
    <source>
        <dbReference type="ARBA" id="ARBA00023125"/>
    </source>
</evidence>
<dbReference type="InterPro" id="IPR023211">
    <property type="entry name" value="DNA_pol_palm_dom_sf"/>
</dbReference>
<comment type="catalytic activity">
    <reaction evidence="8">
        <text>DNA(n) + a 2'-deoxyribonucleoside 5'-triphosphate = DNA(n+1) + diphosphate</text>
        <dbReference type="Rhea" id="RHEA:22508"/>
        <dbReference type="Rhea" id="RHEA-COMP:17339"/>
        <dbReference type="Rhea" id="RHEA-COMP:17340"/>
        <dbReference type="ChEBI" id="CHEBI:33019"/>
        <dbReference type="ChEBI" id="CHEBI:61560"/>
        <dbReference type="ChEBI" id="CHEBI:173112"/>
        <dbReference type="EC" id="2.7.7.7"/>
    </reaction>
</comment>
<evidence type="ECO:0000256" key="2">
    <source>
        <dbReference type="ARBA" id="ARBA00012417"/>
    </source>
</evidence>
<gene>
    <name evidence="10" type="ORF">MEUPH1_LOCUS18207</name>
</gene>
<dbReference type="Proteomes" id="UP001160148">
    <property type="component" value="Unassembled WGS sequence"/>
</dbReference>
<comment type="caution">
    <text evidence="10">The sequence shown here is derived from an EMBL/GenBank/DDBJ whole genome shotgun (WGS) entry which is preliminary data.</text>
</comment>
<reference evidence="10 11" key="1">
    <citation type="submission" date="2023-01" db="EMBL/GenBank/DDBJ databases">
        <authorList>
            <person name="Whitehead M."/>
        </authorList>
    </citation>
    <scope>NUCLEOTIDE SEQUENCE [LARGE SCALE GENOMIC DNA]</scope>
</reference>